<keyword evidence="1" id="KW-1133">Transmembrane helix</keyword>
<proteinExistence type="predicted"/>
<evidence type="ECO:0000256" key="1">
    <source>
        <dbReference type="SAM" id="Phobius"/>
    </source>
</evidence>
<dbReference type="VEuPathDB" id="FungiDB:VP01_838g3"/>
<keyword evidence="1" id="KW-0472">Membrane</keyword>
<accession>A0A0L6U9M7</accession>
<name>A0A0L6U9M7_9BASI</name>
<evidence type="ECO:0000313" key="2">
    <source>
        <dbReference type="EMBL" id="KNZ45211.1"/>
    </source>
</evidence>
<reference evidence="2 3" key="1">
    <citation type="submission" date="2015-08" db="EMBL/GenBank/DDBJ databases">
        <title>Next Generation Sequencing and Analysis of the Genome of Puccinia sorghi L Schw, the Causal Agent of Maize Common Rust.</title>
        <authorList>
            <person name="Rochi L."/>
            <person name="Burguener G."/>
            <person name="Darino M."/>
            <person name="Turjanski A."/>
            <person name="Kreff E."/>
            <person name="Dieguez M.J."/>
            <person name="Sacco F."/>
        </authorList>
    </citation>
    <scope>NUCLEOTIDE SEQUENCE [LARGE SCALE GENOMIC DNA]</scope>
    <source>
        <strain evidence="2 3">RO10H11247</strain>
    </source>
</reference>
<evidence type="ECO:0000313" key="3">
    <source>
        <dbReference type="Proteomes" id="UP000037035"/>
    </source>
</evidence>
<dbReference type="AlphaFoldDB" id="A0A0L6U9M7"/>
<sequence length="135" mass="15528">SHLLIMIGIMLFNIFLSSWFLENTKKNKNIMAKTINPKLYKLEGSELSWDCDTMHIKCFCHKLGLFDHSKTFPKMFSSEANVCSSGHGILKPQTIERCVSSHVWLKQGIQVIGKFEKAQKIVKNYVDFSQKTSKK</sequence>
<comment type="caution">
    <text evidence="2">The sequence shown here is derived from an EMBL/GenBank/DDBJ whole genome shotgun (WGS) entry which is preliminary data.</text>
</comment>
<dbReference type="OrthoDB" id="2505875at2759"/>
<organism evidence="2 3">
    <name type="scientific">Puccinia sorghi</name>
    <dbReference type="NCBI Taxonomy" id="27349"/>
    <lineage>
        <taxon>Eukaryota</taxon>
        <taxon>Fungi</taxon>
        <taxon>Dikarya</taxon>
        <taxon>Basidiomycota</taxon>
        <taxon>Pucciniomycotina</taxon>
        <taxon>Pucciniomycetes</taxon>
        <taxon>Pucciniales</taxon>
        <taxon>Pucciniaceae</taxon>
        <taxon>Puccinia</taxon>
    </lineage>
</organism>
<feature type="non-terminal residue" evidence="2">
    <location>
        <position position="1"/>
    </location>
</feature>
<dbReference type="EMBL" id="LAVV01013926">
    <property type="protein sequence ID" value="KNZ45211.1"/>
    <property type="molecule type" value="Genomic_DNA"/>
</dbReference>
<protein>
    <submittedName>
        <fullName evidence="2">Uncharacterized protein</fullName>
    </submittedName>
</protein>
<feature type="transmembrane region" description="Helical" evidence="1">
    <location>
        <begin position="6"/>
        <end position="21"/>
    </location>
</feature>
<keyword evidence="3" id="KW-1185">Reference proteome</keyword>
<dbReference type="Proteomes" id="UP000037035">
    <property type="component" value="Unassembled WGS sequence"/>
</dbReference>
<gene>
    <name evidence="2" type="ORF">VP01_838g3</name>
</gene>
<keyword evidence="1" id="KW-0812">Transmembrane</keyword>